<name>A0AB39RLX7_9ACTN</name>
<reference evidence="1" key="1">
    <citation type="submission" date="2024-07" db="EMBL/GenBank/DDBJ databases">
        <authorList>
            <person name="Yu S.T."/>
        </authorList>
    </citation>
    <scope>NUCLEOTIDE SEQUENCE</scope>
    <source>
        <strain evidence="1">R41</strain>
    </source>
</reference>
<proteinExistence type="predicted"/>
<dbReference type="RefSeq" id="WP_369248903.1">
    <property type="nucleotide sequence ID" value="NZ_CP163443.1"/>
</dbReference>
<accession>A0AB39RLX7</accession>
<dbReference type="PROSITE" id="PS51318">
    <property type="entry name" value="TAT"/>
    <property type="match status" value="1"/>
</dbReference>
<gene>
    <name evidence="1" type="ORF">AB5J53_30950</name>
</gene>
<protein>
    <submittedName>
        <fullName evidence="1">Uncharacterized protein</fullName>
    </submittedName>
</protein>
<sequence length="64" mass="6289">MSESVSSATPSAPSAAASSRRTHLLRGVFAALAAALVLGGTASTADAEPQVVVSADGNDSFIWG</sequence>
<dbReference type="AlphaFoldDB" id="A0AB39RLX7"/>
<organism evidence="1">
    <name type="scientific">Streptomyces sp. R41</name>
    <dbReference type="NCBI Taxonomy" id="3238632"/>
    <lineage>
        <taxon>Bacteria</taxon>
        <taxon>Bacillati</taxon>
        <taxon>Actinomycetota</taxon>
        <taxon>Actinomycetes</taxon>
        <taxon>Kitasatosporales</taxon>
        <taxon>Streptomycetaceae</taxon>
        <taxon>Streptomyces</taxon>
    </lineage>
</organism>
<dbReference type="InterPro" id="IPR006311">
    <property type="entry name" value="TAT_signal"/>
</dbReference>
<dbReference type="EMBL" id="CP163443">
    <property type="protein sequence ID" value="XDQ55769.1"/>
    <property type="molecule type" value="Genomic_DNA"/>
</dbReference>
<evidence type="ECO:0000313" key="1">
    <source>
        <dbReference type="EMBL" id="XDQ55769.1"/>
    </source>
</evidence>